<organism evidence="1 2">
    <name type="scientific">Entomophthora muscae</name>
    <dbReference type="NCBI Taxonomy" id="34485"/>
    <lineage>
        <taxon>Eukaryota</taxon>
        <taxon>Fungi</taxon>
        <taxon>Fungi incertae sedis</taxon>
        <taxon>Zoopagomycota</taxon>
        <taxon>Entomophthoromycotina</taxon>
        <taxon>Entomophthoromycetes</taxon>
        <taxon>Entomophthorales</taxon>
        <taxon>Entomophthoraceae</taxon>
        <taxon>Entomophthora</taxon>
    </lineage>
</organism>
<name>A0ACC2T721_9FUNG</name>
<dbReference type="EMBL" id="QTSX02003577">
    <property type="protein sequence ID" value="KAJ9070372.1"/>
    <property type="molecule type" value="Genomic_DNA"/>
</dbReference>
<comment type="caution">
    <text evidence="1">The sequence shown here is derived from an EMBL/GenBank/DDBJ whole genome shotgun (WGS) entry which is preliminary data.</text>
</comment>
<gene>
    <name evidence="1" type="ORF">DSO57_1008670</name>
</gene>
<reference evidence="1" key="1">
    <citation type="submission" date="2022-04" db="EMBL/GenBank/DDBJ databases">
        <title>Genome of the entomopathogenic fungus Entomophthora muscae.</title>
        <authorList>
            <person name="Elya C."/>
            <person name="Lovett B.R."/>
            <person name="Lee E."/>
            <person name="Macias A.M."/>
            <person name="Hajek A.E."/>
            <person name="De Bivort B.L."/>
            <person name="Kasson M.T."/>
            <person name="De Fine Licht H.H."/>
            <person name="Stajich J.E."/>
        </authorList>
    </citation>
    <scope>NUCLEOTIDE SEQUENCE</scope>
    <source>
        <strain evidence="1">Berkeley</strain>
    </source>
</reference>
<keyword evidence="2" id="KW-1185">Reference proteome</keyword>
<sequence length="95" mass="10697">MAFTLEGTGCRPSLLITNPRNSKCSLKKLHFHGFSFSVMNVASDILDNNLLFIKEGDLCPSASSFEFAKENGPINGFQAIVFINRFQTWVVFWFS</sequence>
<protein>
    <submittedName>
        <fullName evidence="1">Uncharacterized protein</fullName>
    </submittedName>
</protein>
<evidence type="ECO:0000313" key="2">
    <source>
        <dbReference type="Proteomes" id="UP001165960"/>
    </source>
</evidence>
<proteinExistence type="predicted"/>
<evidence type="ECO:0000313" key="1">
    <source>
        <dbReference type="EMBL" id="KAJ9070372.1"/>
    </source>
</evidence>
<dbReference type="Proteomes" id="UP001165960">
    <property type="component" value="Unassembled WGS sequence"/>
</dbReference>
<accession>A0ACC2T721</accession>